<dbReference type="NCBIfam" id="NF008750">
    <property type="entry name" value="PRK11784.1-2"/>
    <property type="match status" value="1"/>
</dbReference>
<organism evidence="4 5">
    <name type="scientific">Idiomarina seosinensis</name>
    <dbReference type="NCBI Taxonomy" id="281739"/>
    <lineage>
        <taxon>Bacteria</taxon>
        <taxon>Pseudomonadati</taxon>
        <taxon>Pseudomonadota</taxon>
        <taxon>Gammaproteobacteria</taxon>
        <taxon>Alteromonadales</taxon>
        <taxon>Idiomarinaceae</taxon>
        <taxon>Idiomarina</taxon>
    </lineage>
</organism>
<gene>
    <name evidence="2" type="primary">selU</name>
    <name evidence="4" type="ORF">CWI81_02855</name>
</gene>
<dbReference type="InterPro" id="IPR058840">
    <property type="entry name" value="AAA_SelU"/>
</dbReference>
<evidence type="ECO:0000256" key="2">
    <source>
        <dbReference type="HAMAP-Rule" id="MF_01622"/>
    </source>
</evidence>
<dbReference type="SMART" id="SM00450">
    <property type="entry name" value="RHOD"/>
    <property type="match status" value="1"/>
</dbReference>
<dbReference type="EMBL" id="PIQF01000001">
    <property type="protein sequence ID" value="RUO77437.1"/>
    <property type="molecule type" value="Genomic_DNA"/>
</dbReference>
<dbReference type="NCBIfam" id="NF008751">
    <property type="entry name" value="PRK11784.1-3"/>
    <property type="match status" value="1"/>
</dbReference>
<evidence type="ECO:0000313" key="5">
    <source>
        <dbReference type="Proteomes" id="UP000287908"/>
    </source>
</evidence>
<comment type="similarity">
    <text evidence="2">Belongs to the SelU family.</text>
</comment>
<comment type="catalytic activity">
    <reaction evidence="2">
        <text>5-methylaminomethyl-S-(2E)-geranyl-thiouridine(34) in tRNA + selenophosphate + H(+) = 5-methylaminomethyl-2-(Se-phospho)selenouridine(34) in tRNA + (2E)-thiogeraniol</text>
        <dbReference type="Rhea" id="RHEA:60172"/>
        <dbReference type="Rhea" id="RHEA-COMP:14654"/>
        <dbReference type="Rhea" id="RHEA-COMP:15523"/>
        <dbReference type="ChEBI" id="CHEBI:15378"/>
        <dbReference type="ChEBI" id="CHEBI:16144"/>
        <dbReference type="ChEBI" id="CHEBI:140632"/>
        <dbReference type="ChEBI" id="CHEBI:143702"/>
        <dbReference type="ChEBI" id="CHEBI:143703"/>
    </reaction>
</comment>
<dbReference type="Pfam" id="PF00581">
    <property type="entry name" value="Rhodanese"/>
    <property type="match status" value="1"/>
</dbReference>
<name>A0A432ZHD8_9GAMM</name>
<proteinExistence type="inferred from homology"/>
<evidence type="ECO:0000256" key="1">
    <source>
        <dbReference type="ARBA" id="ARBA00023266"/>
    </source>
</evidence>
<dbReference type="GO" id="GO:0043828">
    <property type="term" value="F:tRNA 2-selenouridine synthase activity"/>
    <property type="evidence" value="ECO:0007669"/>
    <property type="project" value="UniProtKB-EC"/>
</dbReference>
<dbReference type="EC" id="2.9.1.3" evidence="2"/>
<keyword evidence="5" id="KW-1185">Reference proteome</keyword>
<dbReference type="Pfam" id="PF26341">
    <property type="entry name" value="AAA_SelU"/>
    <property type="match status" value="1"/>
</dbReference>
<dbReference type="OrthoDB" id="9808735at2"/>
<comment type="caution">
    <text evidence="4">The sequence shown here is derived from an EMBL/GenBank/DDBJ whole genome shotgun (WGS) entry which is preliminary data.</text>
</comment>
<comment type="subunit">
    <text evidence="2">Monomer.</text>
</comment>
<dbReference type="InterPro" id="IPR017582">
    <property type="entry name" value="SelU"/>
</dbReference>
<sequence length="350" mass="40771">MTTLDFLWLEPESFRQLFTRQRPILDLRAPAEFAKGAFPGAINIPLMDDDERAQVGRCYKQHGQQAAINLGHRLVSGDTKQRRIDQWLAFFQQYPDGVLYCFRGGLRSQIVQQWLADNNCRIRRVRGGYKALRRYLIDSLEQLAPQFDWVVLAGRTGCDKTQLIQQRANSIDLEHLAHHRGSAFGHFPEPQPTQIDFENQLSIELLKRADAGHQTLFIEDEGSHIGSISIPEILRESLRDADVEVIEKPLEQRIDAIYRDYVHRASQAYPSYQQFSDALLKSLAKTRKRLGDKRYQQLHEVMRTALDTNSEKLHKLWIEQLLTHYYDPMYDYQLHRKNATRHRKDVTSSS</sequence>
<keyword evidence="2" id="KW-0808">Transferase</keyword>
<accession>A0A432ZHD8</accession>
<dbReference type="RefSeq" id="WP_126783710.1">
    <property type="nucleotide sequence ID" value="NZ_PIQF01000001.1"/>
</dbReference>
<comment type="catalytic activity">
    <reaction evidence="2">
        <text>5-methylaminomethyl-2-(Se-phospho)selenouridine(34) in tRNA + H2O = 5-methylaminomethyl-2-selenouridine(34) in tRNA + phosphate</text>
        <dbReference type="Rhea" id="RHEA:60176"/>
        <dbReference type="Rhea" id="RHEA-COMP:10196"/>
        <dbReference type="Rhea" id="RHEA-COMP:15523"/>
        <dbReference type="ChEBI" id="CHEBI:15377"/>
        <dbReference type="ChEBI" id="CHEBI:43474"/>
        <dbReference type="ChEBI" id="CHEBI:82743"/>
        <dbReference type="ChEBI" id="CHEBI:143702"/>
    </reaction>
</comment>
<comment type="catalytic activity">
    <reaction evidence="2">
        <text>5-methylaminomethyl-2-thiouridine(34) in tRNA + (2E)-geranyl diphosphate = 5-methylaminomethyl-S-(2E)-geranyl-thiouridine(34) in tRNA + diphosphate</text>
        <dbReference type="Rhea" id="RHEA:14085"/>
        <dbReference type="Rhea" id="RHEA-COMP:10195"/>
        <dbReference type="Rhea" id="RHEA-COMP:14654"/>
        <dbReference type="ChEBI" id="CHEBI:33019"/>
        <dbReference type="ChEBI" id="CHEBI:58057"/>
        <dbReference type="ChEBI" id="CHEBI:74455"/>
        <dbReference type="ChEBI" id="CHEBI:140632"/>
    </reaction>
</comment>
<evidence type="ECO:0000313" key="4">
    <source>
        <dbReference type="EMBL" id="RUO77437.1"/>
    </source>
</evidence>
<feature type="active site" description="S-selanylcysteine intermediate" evidence="2">
    <location>
        <position position="101"/>
    </location>
</feature>
<dbReference type="InterPro" id="IPR036873">
    <property type="entry name" value="Rhodanese-like_dom_sf"/>
</dbReference>
<comment type="catalytic activity">
    <reaction evidence="2">
        <text>5-methylaminomethyl-2-thiouridine(34) in tRNA + selenophosphate + (2E)-geranyl diphosphate + H2O + H(+) = 5-methylaminomethyl-2-selenouridine(34) in tRNA + (2E)-thiogeraniol + phosphate + diphosphate</text>
        <dbReference type="Rhea" id="RHEA:42716"/>
        <dbReference type="Rhea" id="RHEA-COMP:10195"/>
        <dbReference type="Rhea" id="RHEA-COMP:10196"/>
        <dbReference type="ChEBI" id="CHEBI:15377"/>
        <dbReference type="ChEBI" id="CHEBI:15378"/>
        <dbReference type="ChEBI" id="CHEBI:16144"/>
        <dbReference type="ChEBI" id="CHEBI:33019"/>
        <dbReference type="ChEBI" id="CHEBI:43474"/>
        <dbReference type="ChEBI" id="CHEBI:58057"/>
        <dbReference type="ChEBI" id="CHEBI:74455"/>
        <dbReference type="ChEBI" id="CHEBI:82743"/>
        <dbReference type="ChEBI" id="CHEBI:143703"/>
        <dbReference type="EC" id="2.9.1.3"/>
    </reaction>
</comment>
<dbReference type="GO" id="GO:0016765">
    <property type="term" value="F:transferase activity, transferring alkyl or aryl (other than methyl) groups"/>
    <property type="evidence" value="ECO:0007669"/>
    <property type="project" value="UniProtKB-UniRule"/>
</dbReference>
<feature type="domain" description="Rhodanese" evidence="3">
    <location>
        <begin position="24"/>
        <end position="141"/>
    </location>
</feature>
<dbReference type="Proteomes" id="UP000287908">
    <property type="component" value="Unassembled WGS sequence"/>
</dbReference>
<dbReference type="PANTHER" id="PTHR30401:SF0">
    <property type="entry name" value="TRNA 2-SELENOURIDINE SYNTHASE"/>
    <property type="match status" value="1"/>
</dbReference>
<dbReference type="PROSITE" id="PS50206">
    <property type="entry name" value="RHODANESE_3"/>
    <property type="match status" value="1"/>
</dbReference>
<keyword evidence="1 2" id="KW-0711">Selenium</keyword>
<comment type="function">
    <text evidence="2">Involved in the post-transcriptional modification of the uridine at the wobble position (U34) of tRNA(Lys), tRNA(Glu) and tRNA(Gln). Catalyzes the conversion of 2-thiouridine (S2U-RNA) to 2-selenouridine (Se2U-RNA). Acts in a two-step process involving geranylation of 2-thiouridine (S2U) to S-geranyl-2-thiouridine (geS2U) and subsequent selenation of the latter derivative to 2-selenouridine (Se2U) in the tRNA chain.</text>
</comment>
<dbReference type="HAMAP" id="MF_01622">
    <property type="entry name" value="tRNA_sel_U_synth"/>
    <property type="match status" value="1"/>
</dbReference>
<dbReference type="Gene3D" id="3.40.250.10">
    <property type="entry name" value="Rhodanese-like domain"/>
    <property type="match status" value="1"/>
</dbReference>
<evidence type="ECO:0000259" key="3">
    <source>
        <dbReference type="PROSITE" id="PS50206"/>
    </source>
</evidence>
<reference evidence="4 5" key="1">
    <citation type="journal article" date="2011" name="Front. Microbiol.">
        <title>Genomic signatures of strain selection and enhancement in Bacillus atrophaeus var. globigii, a historical biowarfare simulant.</title>
        <authorList>
            <person name="Gibbons H.S."/>
            <person name="Broomall S.M."/>
            <person name="McNew L.A."/>
            <person name="Daligault H."/>
            <person name="Chapman C."/>
            <person name="Bruce D."/>
            <person name="Karavis M."/>
            <person name="Krepps M."/>
            <person name="McGregor P.A."/>
            <person name="Hong C."/>
            <person name="Park K.H."/>
            <person name="Akmal A."/>
            <person name="Feldman A."/>
            <person name="Lin J.S."/>
            <person name="Chang W.E."/>
            <person name="Higgs B.W."/>
            <person name="Demirev P."/>
            <person name="Lindquist J."/>
            <person name="Liem A."/>
            <person name="Fochler E."/>
            <person name="Read T.D."/>
            <person name="Tapia R."/>
            <person name="Johnson S."/>
            <person name="Bishop-Lilly K.A."/>
            <person name="Detter C."/>
            <person name="Han C."/>
            <person name="Sozhamannan S."/>
            <person name="Rosenzweig C.N."/>
            <person name="Skowronski E.W."/>
        </authorList>
    </citation>
    <scope>NUCLEOTIDE SEQUENCE [LARGE SCALE GENOMIC DNA]</scope>
    <source>
        <strain evidence="4 5">CL-SP19</strain>
    </source>
</reference>
<dbReference type="GO" id="GO:0002098">
    <property type="term" value="P:tRNA wobble uridine modification"/>
    <property type="evidence" value="ECO:0007669"/>
    <property type="project" value="UniProtKB-UniRule"/>
</dbReference>
<protein>
    <recommendedName>
        <fullName evidence="2">tRNA 2-selenouridine synthase</fullName>
        <ecNumber evidence="2">2.9.1.3</ecNumber>
    </recommendedName>
</protein>
<dbReference type="NCBIfam" id="TIGR03167">
    <property type="entry name" value="tRNA_sel_U_synt"/>
    <property type="match status" value="1"/>
</dbReference>
<dbReference type="InterPro" id="IPR001763">
    <property type="entry name" value="Rhodanese-like_dom"/>
</dbReference>
<dbReference type="AlphaFoldDB" id="A0A432ZHD8"/>
<dbReference type="PANTHER" id="PTHR30401">
    <property type="entry name" value="TRNA 2-SELENOURIDINE SYNTHASE"/>
    <property type="match status" value="1"/>
</dbReference>
<dbReference type="SUPFAM" id="SSF52821">
    <property type="entry name" value="Rhodanese/Cell cycle control phosphatase"/>
    <property type="match status" value="1"/>
</dbReference>